<keyword evidence="1" id="KW-0805">Transcription regulation</keyword>
<dbReference type="CDD" id="cd06529">
    <property type="entry name" value="S24_LexA-like"/>
    <property type="match status" value="1"/>
</dbReference>
<evidence type="ECO:0000313" key="5">
    <source>
        <dbReference type="EMBL" id="QEO57588.1"/>
    </source>
</evidence>
<dbReference type="Pfam" id="PF00717">
    <property type="entry name" value="Peptidase_S24"/>
    <property type="match status" value="1"/>
</dbReference>
<protein>
    <recommendedName>
        <fullName evidence="4">Peptidase S24/S26A/S26B/S26C domain-containing protein</fullName>
    </recommendedName>
</protein>
<accession>A0ABX5ZHN2</accession>
<reference evidence="5 6" key="1">
    <citation type="submission" date="2019-09" db="EMBL/GenBank/DDBJ databases">
        <title>Complete genome sequence of Francisella marina E103-15.</title>
        <authorList>
            <person name="Tekedar H.C."/>
            <person name="Griffin M.J."/>
            <person name="Waldbieser G.C."/>
            <person name="Soto E."/>
        </authorList>
    </citation>
    <scope>NUCLEOTIDE SEQUENCE [LARGE SCALE GENOMIC DNA]</scope>
    <source>
        <strain evidence="5 6">E103-15</strain>
    </source>
</reference>
<proteinExistence type="predicted"/>
<dbReference type="SUPFAM" id="SSF47413">
    <property type="entry name" value="lambda repressor-like DNA-binding domains"/>
    <property type="match status" value="1"/>
</dbReference>
<organism evidence="5 6">
    <name type="scientific">Francisella marina</name>
    <dbReference type="NCBI Taxonomy" id="2249302"/>
    <lineage>
        <taxon>Bacteria</taxon>
        <taxon>Pseudomonadati</taxon>
        <taxon>Pseudomonadota</taxon>
        <taxon>Gammaproteobacteria</taxon>
        <taxon>Thiotrichales</taxon>
        <taxon>Francisellaceae</taxon>
        <taxon>Francisella</taxon>
    </lineage>
</organism>
<keyword evidence="3" id="KW-0804">Transcription</keyword>
<dbReference type="InterPro" id="IPR010982">
    <property type="entry name" value="Lambda_DNA-bd_dom_sf"/>
</dbReference>
<dbReference type="Gene3D" id="1.10.260.40">
    <property type="entry name" value="lambda repressor-like DNA-binding domains"/>
    <property type="match status" value="1"/>
</dbReference>
<dbReference type="InterPro" id="IPR036286">
    <property type="entry name" value="LexA/Signal_pep-like_sf"/>
</dbReference>
<evidence type="ECO:0000259" key="4">
    <source>
        <dbReference type="Pfam" id="PF00717"/>
    </source>
</evidence>
<keyword evidence="2" id="KW-0238">DNA-binding</keyword>
<dbReference type="InterPro" id="IPR015927">
    <property type="entry name" value="Peptidase_S24_S26A/B/C"/>
</dbReference>
<keyword evidence="6" id="KW-1185">Reference proteome</keyword>
<dbReference type="RefSeq" id="WP_149368768.1">
    <property type="nucleotide sequence ID" value="NZ_CP043550.1"/>
</dbReference>
<dbReference type="Gene3D" id="2.10.109.10">
    <property type="entry name" value="Umud Fragment, subunit A"/>
    <property type="match status" value="1"/>
</dbReference>
<evidence type="ECO:0000256" key="1">
    <source>
        <dbReference type="ARBA" id="ARBA00023015"/>
    </source>
</evidence>
<dbReference type="Proteomes" id="UP000322509">
    <property type="component" value="Chromosome"/>
</dbReference>
<dbReference type="PANTHER" id="PTHR40661">
    <property type="match status" value="1"/>
</dbReference>
<evidence type="ECO:0000256" key="2">
    <source>
        <dbReference type="ARBA" id="ARBA00023125"/>
    </source>
</evidence>
<feature type="domain" description="Peptidase S24/S26A/S26B/S26C" evidence="4">
    <location>
        <begin position="89"/>
        <end position="216"/>
    </location>
</feature>
<evidence type="ECO:0000256" key="3">
    <source>
        <dbReference type="ARBA" id="ARBA00023163"/>
    </source>
</evidence>
<dbReference type="SUPFAM" id="SSF51306">
    <property type="entry name" value="LexA/Signal peptidase"/>
    <property type="match status" value="1"/>
</dbReference>
<dbReference type="EMBL" id="CP043550">
    <property type="protein sequence ID" value="QEO57588.1"/>
    <property type="molecule type" value="Genomic_DNA"/>
</dbReference>
<dbReference type="InterPro" id="IPR039418">
    <property type="entry name" value="LexA-like"/>
</dbReference>
<gene>
    <name evidence="5" type="ORF">F0R74_06870</name>
</gene>
<sequence length="228" mass="25821">MKLTGDLISQRMKELKLTKMYVSKTVGTSRPTLDSWIDTDKKPYDDTLDKLLDVLDLYKIGTDVYKKEEATKQDFYNLSREAKKVIYAPVLDYVQAGHFTSLSNIDTSELEQIILPPNVDFDPDKDFIVEVNGDSMLNKSHKKCLYPDEYLVVDTKKNYHIGDIVVAYIEGNNEATVKLLTGEVGNMYLEPLNEKYLGRDGFIIPKGSQVTIKGVVKAVIPPARQFIS</sequence>
<name>A0ABX5ZHN2_9GAMM</name>
<evidence type="ECO:0000313" key="6">
    <source>
        <dbReference type="Proteomes" id="UP000322509"/>
    </source>
</evidence>
<dbReference type="PANTHER" id="PTHR40661:SF3">
    <property type="entry name" value="FELS-1 PROPHAGE TRANSCRIPTIONAL REGULATOR"/>
    <property type="match status" value="1"/>
</dbReference>